<evidence type="ECO:0000256" key="1">
    <source>
        <dbReference type="SAM" id="Coils"/>
    </source>
</evidence>
<comment type="caution">
    <text evidence="3">The sequence shown here is derived from an EMBL/GenBank/DDBJ whole genome shotgun (WGS) entry which is preliminary data.</text>
</comment>
<feature type="compositionally biased region" description="Low complexity" evidence="2">
    <location>
        <begin position="106"/>
        <end position="118"/>
    </location>
</feature>
<protein>
    <submittedName>
        <fullName evidence="3">Uncharacterized protein</fullName>
    </submittedName>
</protein>
<keyword evidence="1" id="KW-0175">Coiled coil</keyword>
<feature type="compositionally biased region" description="Acidic residues" evidence="2">
    <location>
        <begin position="119"/>
        <end position="131"/>
    </location>
</feature>
<accession>A0A9W7XTM9</accession>
<feature type="compositionally biased region" description="Low complexity" evidence="2">
    <location>
        <begin position="213"/>
        <end position="252"/>
    </location>
</feature>
<keyword evidence="4" id="KW-1185">Reference proteome</keyword>
<organism evidence="3 4">
    <name type="scientific">Coemansia biformis</name>
    <dbReference type="NCBI Taxonomy" id="1286918"/>
    <lineage>
        <taxon>Eukaryota</taxon>
        <taxon>Fungi</taxon>
        <taxon>Fungi incertae sedis</taxon>
        <taxon>Zoopagomycota</taxon>
        <taxon>Kickxellomycotina</taxon>
        <taxon>Kickxellomycetes</taxon>
        <taxon>Kickxellales</taxon>
        <taxon>Kickxellaceae</taxon>
        <taxon>Coemansia</taxon>
    </lineage>
</organism>
<dbReference type="OrthoDB" id="5600271at2759"/>
<feature type="compositionally biased region" description="Acidic residues" evidence="2">
    <location>
        <begin position="188"/>
        <end position="198"/>
    </location>
</feature>
<evidence type="ECO:0000313" key="4">
    <source>
        <dbReference type="Proteomes" id="UP001143981"/>
    </source>
</evidence>
<feature type="region of interest" description="Disordered" evidence="2">
    <location>
        <begin position="44"/>
        <end position="252"/>
    </location>
</feature>
<gene>
    <name evidence="3" type="ORF">LPJ61_006464</name>
</gene>
<evidence type="ECO:0000256" key="2">
    <source>
        <dbReference type="SAM" id="MobiDB-lite"/>
    </source>
</evidence>
<feature type="compositionally biased region" description="Acidic residues" evidence="2">
    <location>
        <begin position="71"/>
        <end position="81"/>
    </location>
</feature>
<sequence length="252" mass="25744">MSAAEMLAALREKLAQYDELDKESDQLAQEEKTLASYVRNMMDSRAVGSGPLARAAQKAVSYYEEACGNSDESDFELSDAEDSPRKKAKTTKAGGTVRRGRPPKARPAAPHGDDAPAPTDDDAPALTDDDAASTGLAPSDGRSGPDDSDVAGPEPTGRASHSEPPKASNPAVSAADSDSDGYNGETEAPSDSDDDPDYGGDRVVVDIVSNQSGKSAKPKGTTAKGAQAKGATSRSANNKGTTAKAAAAKASA</sequence>
<dbReference type="EMBL" id="JANBOI010003193">
    <property type="protein sequence ID" value="KAJ1718805.1"/>
    <property type="molecule type" value="Genomic_DNA"/>
</dbReference>
<dbReference type="Proteomes" id="UP001143981">
    <property type="component" value="Unassembled WGS sequence"/>
</dbReference>
<name>A0A9W7XTM9_9FUNG</name>
<dbReference type="AlphaFoldDB" id="A0A9W7XTM9"/>
<feature type="coiled-coil region" evidence="1">
    <location>
        <begin position="3"/>
        <end position="40"/>
    </location>
</feature>
<reference evidence="3" key="1">
    <citation type="submission" date="2022-07" db="EMBL/GenBank/DDBJ databases">
        <title>Phylogenomic reconstructions and comparative analyses of Kickxellomycotina fungi.</title>
        <authorList>
            <person name="Reynolds N.K."/>
            <person name="Stajich J.E."/>
            <person name="Barry K."/>
            <person name="Grigoriev I.V."/>
            <person name="Crous P."/>
            <person name="Smith M.E."/>
        </authorList>
    </citation>
    <scope>NUCLEOTIDE SEQUENCE</scope>
    <source>
        <strain evidence="3">BCRC 34381</strain>
    </source>
</reference>
<proteinExistence type="predicted"/>
<feature type="non-terminal residue" evidence="3">
    <location>
        <position position="252"/>
    </location>
</feature>
<evidence type="ECO:0000313" key="3">
    <source>
        <dbReference type="EMBL" id="KAJ1718805.1"/>
    </source>
</evidence>